<dbReference type="Proteomes" id="UP000240760">
    <property type="component" value="Unassembled WGS sequence"/>
</dbReference>
<evidence type="ECO:0000313" key="2">
    <source>
        <dbReference type="EMBL" id="PTB72493.1"/>
    </source>
</evidence>
<protein>
    <recommendedName>
        <fullName evidence="4">Secreted protein</fullName>
    </recommendedName>
</protein>
<keyword evidence="3" id="KW-1185">Reference proteome</keyword>
<feature type="chain" id="PRO_5015674240" description="Secreted protein" evidence="1">
    <location>
        <begin position="23"/>
        <end position="85"/>
    </location>
</feature>
<sequence>MASRPCQIAACAALACLSIAQATIQIPDQQASPQPVSCPAWHQFFLCSFYDPPFASRVNEPLSTASLRFVRLPVTQVPCSPPSAL</sequence>
<name>A0A2T4BT54_TRILO</name>
<reference evidence="2 3" key="1">
    <citation type="submission" date="2016-07" db="EMBL/GenBank/DDBJ databases">
        <title>Multiple horizontal gene transfer events from other fungi enriched the ability of initially mycotrophic Trichoderma (Ascomycota) to feed on dead plant biomass.</title>
        <authorList>
            <consortium name="DOE Joint Genome Institute"/>
            <person name="Aerts A."/>
            <person name="Atanasova L."/>
            <person name="Chenthamara K."/>
            <person name="Zhang J."/>
            <person name="Grujic M."/>
            <person name="Henrissat B."/>
            <person name="Kuo A."/>
            <person name="Salamov A."/>
            <person name="Lipzen A."/>
            <person name="Labutti K."/>
            <person name="Barry K."/>
            <person name="Miao Y."/>
            <person name="Rahimi M.J."/>
            <person name="Shen Q."/>
            <person name="Grigoriev I.V."/>
            <person name="Kubicek C.P."/>
            <person name="Druzhinina I.S."/>
        </authorList>
    </citation>
    <scope>NUCLEOTIDE SEQUENCE [LARGE SCALE GENOMIC DNA]</scope>
    <source>
        <strain evidence="2 3">ATCC 18648</strain>
    </source>
</reference>
<keyword evidence="1" id="KW-0732">Signal</keyword>
<dbReference type="EMBL" id="KZ679141">
    <property type="protein sequence ID" value="PTB72493.1"/>
    <property type="molecule type" value="Genomic_DNA"/>
</dbReference>
<proteinExistence type="predicted"/>
<feature type="signal peptide" evidence="1">
    <location>
        <begin position="1"/>
        <end position="22"/>
    </location>
</feature>
<dbReference type="AlphaFoldDB" id="A0A2T4BT54"/>
<gene>
    <name evidence="2" type="ORF">M440DRAFT_158578</name>
</gene>
<evidence type="ECO:0008006" key="4">
    <source>
        <dbReference type="Google" id="ProtNLM"/>
    </source>
</evidence>
<dbReference type="PROSITE" id="PS51257">
    <property type="entry name" value="PROKAR_LIPOPROTEIN"/>
    <property type="match status" value="1"/>
</dbReference>
<evidence type="ECO:0000256" key="1">
    <source>
        <dbReference type="SAM" id="SignalP"/>
    </source>
</evidence>
<accession>A0A2T4BT54</accession>
<evidence type="ECO:0000313" key="3">
    <source>
        <dbReference type="Proteomes" id="UP000240760"/>
    </source>
</evidence>
<organism evidence="2 3">
    <name type="scientific">Trichoderma longibrachiatum ATCC 18648</name>
    <dbReference type="NCBI Taxonomy" id="983965"/>
    <lineage>
        <taxon>Eukaryota</taxon>
        <taxon>Fungi</taxon>
        <taxon>Dikarya</taxon>
        <taxon>Ascomycota</taxon>
        <taxon>Pezizomycotina</taxon>
        <taxon>Sordariomycetes</taxon>
        <taxon>Hypocreomycetidae</taxon>
        <taxon>Hypocreales</taxon>
        <taxon>Hypocreaceae</taxon>
        <taxon>Trichoderma</taxon>
    </lineage>
</organism>